<dbReference type="EMBL" id="CM023488">
    <property type="protein sequence ID" value="KAH6924855.1"/>
    <property type="molecule type" value="Genomic_DNA"/>
</dbReference>
<gene>
    <name evidence="1" type="ORF">HPB50_025732</name>
</gene>
<organism evidence="1 2">
    <name type="scientific">Hyalomma asiaticum</name>
    <name type="common">Tick</name>
    <dbReference type="NCBI Taxonomy" id="266040"/>
    <lineage>
        <taxon>Eukaryota</taxon>
        <taxon>Metazoa</taxon>
        <taxon>Ecdysozoa</taxon>
        <taxon>Arthropoda</taxon>
        <taxon>Chelicerata</taxon>
        <taxon>Arachnida</taxon>
        <taxon>Acari</taxon>
        <taxon>Parasitiformes</taxon>
        <taxon>Ixodida</taxon>
        <taxon>Ixodoidea</taxon>
        <taxon>Ixodidae</taxon>
        <taxon>Hyalomminae</taxon>
        <taxon>Hyalomma</taxon>
    </lineage>
</organism>
<proteinExistence type="predicted"/>
<name>A0ACB7RR49_HYAAI</name>
<accession>A0ACB7RR49</accession>
<sequence length="419" mass="46933">MLMDIGELGPKLQDVQCENFPGKTWIEVLHKELSLAGNVPIITAGMGTICKELNAVLVKTNSVARALYVLALVSANILHVDYKQSENRDTYTVRHRCYVQMQFAFEDTWLHLLSVLLNITKWIEGVVDAYMATIVGQVKSGMAAWTWMSEEDRHAALEQFAKIHLVRFYSSSMTALHRQRAVQCSSGRELTSAGFVSNMAKLYVRDIRNCLLPSGHTGDDLALKQLFLGTDVTMHGSKVVVPFMFFVPPLYYRHVEDDNFINVATFGMHLASKVIHSILDRGADTHGWSNGTFASYLKIQDCYALESAKLHGKLNDSQFDHALSFMESLRVAYALKRHYDRDLVNRNTPRLISSNVMFYKLACLALCTSHDAPFDLNTLDFESAYASCLLGAANAPTFIDIFGCRAGDTMTAIRSCYAH</sequence>
<evidence type="ECO:0000313" key="2">
    <source>
        <dbReference type="Proteomes" id="UP000821845"/>
    </source>
</evidence>
<dbReference type="Proteomes" id="UP000821845">
    <property type="component" value="Chromosome 8"/>
</dbReference>
<evidence type="ECO:0000313" key="1">
    <source>
        <dbReference type="EMBL" id="KAH6924855.1"/>
    </source>
</evidence>
<comment type="caution">
    <text evidence="1">The sequence shown here is derived from an EMBL/GenBank/DDBJ whole genome shotgun (WGS) entry which is preliminary data.</text>
</comment>
<keyword evidence="2" id="KW-1185">Reference proteome</keyword>
<reference evidence="1" key="1">
    <citation type="submission" date="2020-05" db="EMBL/GenBank/DDBJ databases">
        <title>Large-scale comparative analyses of tick genomes elucidate their genetic diversity and vector capacities.</title>
        <authorList>
            <person name="Jia N."/>
            <person name="Wang J."/>
            <person name="Shi W."/>
            <person name="Du L."/>
            <person name="Sun Y."/>
            <person name="Zhan W."/>
            <person name="Jiang J."/>
            <person name="Wang Q."/>
            <person name="Zhang B."/>
            <person name="Ji P."/>
            <person name="Sakyi L.B."/>
            <person name="Cui X."/>
            <person name="Yuan T."/>
            <person name="Jiang B."/>
            <person name="Yang W."/>
            <person name="Lam T.T.-Y."/>
            <person name="Chang Q."/>
            <person name="Ding S."/>
            <person name="Wang X."/>
            <person name="Zhu J."/>
            <person name="Ruan X."/>
            <person name="Zhao L."/>
            <person name="Wei J."/>
            <person name="Que T."/>
            <person name="Du C."/>
            <person name="Cheng J."/>
            <person name="Dai P."/>
            <person name="Han X."/>
            <person name="Huang E."/>
            <person name="Gao Y."/>
            <person name="Liu J."/>
            <person name="Shao H."/>
            <person name="Ye R."/>
            <person name="Li L."/>
            <person name="Wei W."/>
            <person name="Wang X."/>
            <person name="Wang C."/>
            <person name="Yang T."/>
            <person name="Huo Q."/>
            <person name="Li W."/>
            <person name="Guo W."/>
            <person name="Chen H."/>
            <person name="Zhou L."/>
            <person name="Ni X."/>
            <person name="Tian J."/>
            <person name="Zhou Y."/>
            <person name="Sheng Y."/>
            <person name="Liu T."/>
            <person name="Pan Y."/>
            <person name="Xia L."/>
            <person name="Li J."/>
            <person name="Zhao F."/>
            <person name="Cao W."/>
        </authorList>
    </citation>
    <scope>NUCLEOTIDE SEQUENCE</scope>
    <source>
        <strain evidence="1">Hyas-2018</strain>
    </source>
</reference>
<protein>
    <submittedName>
        <fullName evidence="1">Uncharacterized protein</fullName>
    </submittedName>
</protein>